<sequence>MALYLYVPDLDAAYKRALDAGAISIAEPAEQYHGDSLAILADKWGNQWYLAYATVILDDDQVRERRQAEEAEEK</sequence>
<protein>
    <submittedName>
        <fullName evidence="2">Glyoxalase-like domain protein</fullName>
    </submittedName>
</protein>
<organism evidence="2 3">
    <name type="scientific">Ruegeria denitrificans</name>
    <dbReference type="NCBI Taxonomy" id="1715692"/>
    <lineage>
        <taxon>Bacteria</taxon>
        <taxon>Pseudomonadati</taxon>
        <taxon>Pseudomonadota</taxon>
        <taxon>Alphaproteobacteria</taxon>
        <taxon>Rhodobacterales</taxon>
        <taxon>Roseobacteraceae</taxon>
        <taxon>Ruegeria</taxon>
    </lineage>
</organism>
<proteinExistence type="predicted"/>
<dbReference type="STRING" id="1715692.RUE5091_04150"/>
<evidence type="ECO:0000313" key="2">
    <source>
        <dbReference type="EMBL" id="CUK17646.1"/>
    </source>
</evidence>
<dbReference type="EMBL" id="CYUD01000017">
    <property type="protein sequence ID" value="CUK17646.1"/>
    <property type="molecule type" value="Genomic_DNA"/>
</dbReference>
<dbReference type="InterPro" id="IPR037523">
    <property type="entry name" value="VOC_core"/>
</dbReference>
<dbReference type="Proteomes" id="UP000051260">
    <property type="component" value="Unassembled WGS sequence"/>
</dbReference>
<reference evidence="3" key="1">
    <citation type="submission" date="2015-09" db="EMBL/GenBank/DDBJ databases">
        <authorList>
            <person name="Rodrigo-Torres L."/>
            <person name="Arahal D.R."/>
        </authorList>
    </citation>
    <scope>NUCLEOTIDE SEQUENCE [LARGE SCALE GENOMIC DNA]</scope>
    <source>
        <strain evidence="3">CECT 5091</strain>
    </source>
</reference>
<dbReference type="Gene3D" id="3.30.720.110">
    <property type="match status" value="1"/>
</dbReference>
<evidence type="ECO:0000313" key="3">
    <source>
        <dbReference type="Proteomes" id="UP000051260"/>
    </source>
</evidence>
<name>A0A0P1IJP2_9RHOB</name>
<gene>
    <name evidence="2" type="ORF">RUE5091_04150</name>
</gene>
<evidence type="ECO:0000259" key="1">
    <source>
        <dbReference type="PROSITE" id="PS51819"/>
    </source>
</evidence>
<dbReference type="SUPFAM" id="SSF54593">
    <property type="entry name" value="Glyoxalase/Bleomycin resistance protein/Dihydroxybiphenyl dioxygenase"/>
    <property type="match status" value="1"/>
</dbReference>
<feature type="domain" description="VOC" evidence="1">
    <location>
        <begin position="1"/>
        <end position="53"/>
    </location>
</feature>
<dbReference type="AlphaFoldDB" id="A0A0P1IJP2"/>
<dbReference type="InterPro" id="IPR029068">
    <property type="entry name" value="Glyas_Bleomycin-R_OHBP_Dase"/>
</dbReference>
<dbReference type="RefSeq" id="WP_207383754.1">
    <property type="nucleotide sequence ID" value="NZ_CYUD01000017.1"/>
</dbReference>
<dbReference type="PROSITE" id="PS51819">
    <property type="entry name" value="VOC"/>
    <property type="match status" value="1"/>
</dbReference>
<keyword evidence="3" id="KW-1185">Reference proteome</keyword>
<accession>A0A0P1IJP2</accession>